<organism evidence="13 14">
    <name type="scientific">Alkalibacterium thalassium</name>
    <dbReference type="NCBI Taxonomy" id="426701"/>
    <lineage>
        <taxon>Bacteria</taxon>
        <taxon>Bacillati</taxon>
        <taxon>Bacillota</taxon>
        <taxon>Bacilli</taxon>
        <taxon>Lactobacillales</taxon>
        <taxon>Carnobacteriaceae</taxon>
        <taxon>Alkalibacterium</taxon>
    </lineage>
</organism>
<keyword evidence="14" id="KW-1185">Reference proteome</keyword>
<dbReference type="NCBIfam" id="TIGR02644">
    <property type="entry name" value="Y_phosphoryl"/>
    <property type="match status" value="1"/>
</dbReference>
<evidence type="ECO:0000256" key="8">
    <source>
        <dbReference type="ARBA" id="ARBA00022676"/>
    </source>
</evidence>
<proteinExistence type="inferred from homology"/>
<evidence type="ECO:0000256" key="10">
    <source>
        <dbReference type="ARBA" id="ARBA00048453"/>
    </source>
</evidence>
<comment type="catalytic activity">
    <reaction evidence="1">
        <text>2'-deoxyuridine + phosphate = 2-deoxy-alpha-D-ribose 1-phosphate + uracil</text>
        <dbReference type="Rhea" id="RHEA:22824"/>
        <dbReference type="ChEBI" id="CHEBI:16450"/>
        <dbReference type="ChEBI" id="CHEBI:17568"/>
        <dbReference type="ChEBI" id="CHEBI:43474"/>
        <dbReference type="ChEBI" id="CHEBI:57259"/>
        <dbReference type="EC" id="2.4.2.2"/>
    </reaction>
</comment>
<evidence type="ECO:0000313" key="14">
    <source>
        <dbReference type="Proteomes" id="UP000199433"/>
    </source>
</evidence>
<dbReference type="GO" id="GO:0004645">
    <property type="term" value="F:1,4-alpha-oligoglucan phosphorylase activity"/>
    <property type="evidence" value="ECO:0007669"/>
    <property type="project" value="InterPro"/>
</dbReference>
<accession>A0A1G9CEM6</accession>
<dbReference type="AlphaFoldDB" id="A0A1G9CEM6"/>
<dbReference type="InterPro" id="IPR000312">
    <property type="entry name" value="Glycosyl_Trfase_fam3"/>
</dbReference>
<evidence type="ECO:0000259" key="12">
    <source>
        <dbReference type="SMART" id="SM00941"/>
    </source>
</evidence>
<dbReference type="GO" id="GO:0005829">
    <property type="term" value="C:cytosol"/>
    <property type="evidence" value="ECO:0007669"/>
    <property type="project" value="TreeGrafter"/>
</dbReference>
<reference evidence="14" key="1">
    <citation type="submission" date="2016-10" db="EMBL/GenBank/DDBJ databases">
        <authorList>
            <person name="Varghese N."/>
            <person name="Submissions S."/>
        </authorList>
    </citation>
    <scope>NUCLEOTIDE SEQUENCE [LARGE SCALE GENOMIC DNA]</scope>
    <source>
        <strain evidence="14">DSM 19181</strain>
    </source>
</reference>
<dbReference type="InterPro" id="IPR018090">
    <property type="entry name" value="Pyrmidine_PPas_bac/euk"/>
</dbReference>
<dbReference type="FunFam" id="3.40.1030.10:FF:000003">
    <property type="entry name" value="Pyrimidine-nucleoside phosphorylase"/>
    <property type="match status" value="1"/>
</dbReference>
<dbReference type="SUPFAM" id="SSF54680">
    <property type="entry name" value="Pyrimidine nucleoside phosphorylase C-terminal domain"/>
    <property type="match status" value="1"/>
</dbReference>
<dbReference type="InterPro" id="IPR036320">
    <property type="entry name" value="Glycosyl_Trfase_fam3_N_dom_sf"/>
</dbReference>
<dbReference type="OrthoDB" id="9763887at2"/>
<dbReference type="STRING" id="426701.SAMN04488098_103421"/>
<comment type="similarity">
    <text evidence="4">Belongs to the thymidine/pyrimidine-nucleoside phosphorylase family.</text>
</comment>
<evidence type="ECO:0000256" key="11">
    <source>
        <dbReference type="ARBA" id="ARBA00048525"/>
    </source>
</evidence>
<dbReference type="EMBL" id="FNFK01000034">
    <property type="protein sequence ID" value="SDK49914.1"/>
    <property type="molecule type" value="Genomic_DNA"/>
</dbReference>
<dbReference type="SUPFAM" id="SSF47648">
    <property type="entry name" value="Nucleoside phosphorylase/phosphoribosyltransferase N-terminal domain"/>
    <property type="match status" value="1"/>
</dbReference>
<dbReference type="PIRSF" id="PIRSF000478">
    <property type="entry name" value="TP_PyNP"/>
    <property type="match status" value="1"/>
</dbReference>
<feature type="domain" description="Pyrimidine nucleoside phosphorylase C-terminal" evidence="12">
    <location>
        <begin position="346"/>
        <end position="419"/>
    </location>
</feature>
<dbReference type="PANTHER" id="PTHR10515:SF0">
    <property type="entry name" value="THYMIDINE PHOSPHORYLASE"/>
    <property type="match status" value="1"/>
</dbReference>
<dbReference type="InterPro" id="IPR017872">
    <property type="entry name" value="Pyrmidine_PPase_CS"/>
</dbReference>
<dbReference type="GO" id="GO:0006213">
    <property type="term" value="P:pyrimidine nucleoside metabolic process"/>
    <property type="evidence" value="ECO:0007669"/>
    <property type="project" value="InterPro"/>
</dbReference>
<evidence type="ECO:0000256" key="2">
    <source>
        <dbReference type="ARBA" id="ARBA00001958"/>
    </source>
</evidence>
<comment type="catalytic activity">
    <reaction evidence="10">
        <text>uridine + phosphate = alpha-D-ribose 1-phosphate + uracil</text>
        <dbReference type="Rhea" id="RHEA:24388"/>
        <dbReference type="ChEBI" id="CHEBI:16704"/>
        <dbReference type="ChEBI" id="CHEBI:17568"/>
        <dbReference type="ChEBI" id="CHEBI:43474"/>
        <dbReference type="ChEBI" id="CHEBI:57720"/>
        <dbReference type="EC" id="2.4.2.2"/>
    </reaction>
</comment>
<dbReference type="InterPro" id="IPR017459">
    <property type="entry name" value="Glycosyl_Trfase_fam3_N_dom"/>
</dbReference>
<dbReference type="SMART" id="SM00941">
    <property type="entry name" value="PYNP_C"/>
    <property type="match status" value="1"/>
</dbReference>
<dbReference type="Pfam" id="PF02885">
    <property type="entry name" value="Glycos_trans_3N"/>
    <property type="match status" value="1"/>
</dbReference>
<dbReference type="NCBIfam" id="NF004747">
    <property type="entry name" value="PRK06078.1"/>
    <property type="match status" value="1"/>
</dbReference>
<dbReference type="RefSeq" id="WP_091267657.1">
    <property type="nucleotide sequence ID" value="NZ_FNFK01000034.1"/>
</dbReference>
<protein>
    <recommendedName>
        <fullName evidence="7">Pyrimidine-nucleoside phosphorylase</fullName>
        <ecNumber evidence="6">2.4.2.2</ecNumber>
    </recommendedName>
</protein>
<dbReference type="GO" id="GO:0006206">
    <property type="term" value="P:pyrimidine nucleobase metabolic process"/>
    <property type="evidence" value="ECO:0007669"/>
    <property type="project" value="InterPro"/>
</dbReference>
<evidence type="ECO:0000256" key="9">
    <source>
        <dbReference type="ARBA" id="ARBA00022679"/>
    </source>
</evidence>
<dbReference type="GO" id="GO:0009032">
    <property type="term" value="F:thymidine phosphorylase activity"/>
    <property type="evidence" value="ECO:0007669"/>
    <property type="project" value="TreeGrafter"/>
</dbReference>
<evidence type="ECO:0000256" key="1">
    <source>
        <dbReference type="ARBA" id="ARBA00001066"/>
    </source>
</evidence>
<dbReference type="Gene3D" id="3.40.1030.10">
    <property type="entry name" value="Nucleoside phosphorylase/phosphoribosyltransferase catalytic domain"/>
    <property type="match status" value="1"/>
</dbReference>
<evidence type="ECO:0000256" key="5">
    <source>
        <dbReference type="ARBA" id="ARBA00011738"/>
    </source>
</evidence>
<comment type="function">
    <text evidence="3">Catalyzes phosphorolysis of the pyrimidine nucleosides uridine, thymidine and 2'-deoxyuridine with the formation of the corresponding pyrimidine base and ribose-1-phosphate.</text>
</comment>
<dbReference type="InterPro" id="IPR000053">
    <property type="entry name" value="Thymidine/pyrmidine_PPase"/>
</dbReference>
<gene>
    <name evidence="13" type="ORF">SAMN04488098_103421</name>
</gene>
<dbReference type="SUPFAM" id="SSF52418">
    <property type="entry name" value="Nucleoside phosphorylase/phosphoribosyltransferase catalytic domain"/>
    <property type="match status" value="1"/>
</dbReference>
<dbReference type="NCBIfam" id="NF004490">
    <property type="entry name" value="PRK05820.1"/>
    <property type="match status" value="1"/>
</dbReference>
<name>A0A1G9CEM6_9LACT</name>
<dbReference type="EC" id="2.4.2.2" evidence="6"/>
<dbReference type="Proteomes" id="UP000199433">
    <property type="component" value="Unassembled WGS sequence"/>
</dbReference>
<dbReference type="InterPro" id="IPR035902">
    <property type="entry name" value="Nuc_phospho_transferase"/>
</dbReference>
<dbReference type="Pfam" id="PF07831">
    <property type="entry name" value="PYNP_C"/>
    <property type="match status" value="1"/>
</dbReference>
<dbReference type="PROSITE" id="PS00647">
    <property type="entry name" value="THYMID_PHOSPHORYLASE"/>
    <property type="match status" value="1"/>
</dbReference>
<dbReference type="PANTHER" id="PTHR10515">
    <property type="entry name" value="THYMIDINE PHOSPHORYLASE"/>
    <property type="match status" value="1"/>
</dbReference>
<evidence type="ECO:0000313" key="13">
    <source>
        <dbReference type="EMBL" id="SDK49914.1"/>
    </source>
</evidence>
<dbReference type="Gene3D" id="1.20.970.10">
    <property type="entry name" value="Transferase, Pyrimidine Nucleoside Phosphorylase, Chain C"/>
    <property type="match status" value="1"/>
</dbReference>
<evidence type="ECO:0000256" key="6">
    <source>
        <dbReference type="ARBA" id="ARBA00011889"/>
    </source>
</evidence>
<sequence>MRMIDLIQKKQHRQELTEEEIKWMIDQYTSDVIPDYQMSAMAMAIYFNGMNNDERSALTMAMVESGDQIDLSDIEGVKVDKHSTGGVGDTTTLVLAPLVASIGVPVAKMSGRGLGHTGGTIDKLEAIPGFHVELSQQDFTELVNKNKVAVVGQSGNLTPADKKLYALRDVTGTVESIPLIASSIMSKKIASGADAIVLDVKTGAGAFMKNVEQAKELAETMVNIGKSVGRQTMAVISDMSQPLGNAIGNGLEVKEAIDTLKGHGPEDLTELCLVLGSQMAYLGGAADTLEKARTLLEANLKNGKALEVFKTFVEAQGGDASVADNPETVLPVASYTKEVLADQDGVVSEIIADQIGIAAMMLGAGRETKESQIDLSAGLYLHKKVGDKVSAGESIATLYSNKEISDEVGERVLTNVKLSDSATEPTLVYDIVQ</sequence>
<evidence type="ECO:0000256" key="4">
    <source>
        <dbReference type="ARBA" id="ARBA00006915"/>
    </source>
</evidence>
<keyword evidence="9" id="KW-0808">Transferase</keyword>
<dbReference type="Gene3D" id="3.90.1170.30">
    <property type="entry name" value="Pyrimidine nucleoside phosphorylase-like, C-terminal domain"/>
    <property type="match status" value="1"/>
</dbReference>
<comment type="subunit">
    <text evidence="5">Homodimer.</text>
</comment>
<evidence type="ECO:0000256" key="3">
    <source>
        <dbReference type="ARBA" id="ARBA00003877"/>
    </source>
</evidence>
<dbReference type="InterPro" id="IPR013102">
    <property type="entry name" value="PYNP_C"/>
</dbReference>
<dbReference type="Pfam" id="PF00591">
    <property type="entry name" value="Glycos_transf_3"/>
    <property type="match status" value="1"/>
</dbReference>
<dbReference type="InterPro" id="IPR036566">
    <property type="entry name" value="PYNP-like_C_sf"/>
</dbReference>
<evidence type="ECO:0000256" key="7">
    <source>
        <dbReference type="ARBA" id="ARBA00014680"/>
    </source>
</evidence>
<keyword evidence="8" id="KW-0328">Glycosyltransferase</keyword>
<comment type="catalytic activity">
    <reaction evidence="11">
        <text>thymidine + phosphate = 2-deoxy-alpha-D-ribose 1-phosphate + thymine</text>
        <dbReference type="Rhea" id="RHEA:16037"/>
        <dbReference type="ChEBI" id="CHEBI:17748"/>
        <dbReference type="ChEBI" id="CHEBI:17821"/>
        <dbReference type="ChEBI" id="CHEBI:43474"/>
        <dbReference type="ChEBI" id="CHEBI:57259"/>
        <dbReference type="EC" id="2.4.2.2"/>
    </reaction>
</comment>
<comment type="cofactor">
    <cofactor evidence="2">
        <name>K(+)</name>
        <dbReference type="ChEBI" id="CHEBI:29103"/>
    </cofactor>
</comment>